<reference evidence="2" key="1">
    <citation type="journal article" date="2014" name="Int. J. Syst. Evol. Microbiol.">
        <title>Complete genome sequence of Corynebacterium casei LMG S-19264T (=DSM 44701T), isolated from a smear-ripened cheese.</title>
        <authorList>
            <consortium name="US DOE Joint Genome Institute (JGI-PGF)"/>
            <person name="Walter F."/>
            <person name="Albersmeier A."/>
            <person name="Kalinowski J."/>
            <person name="Ruckert C."/>
        </authorList>
    </citation>
    <scope>NUCLEOTIDE SEQUENCE</scope>
    <source>
        <strain evidence="2">CGMCC 1.3617</strain>
    </source>
</reference>
<accession>A0A917KNZ0</accession>
<feature type="transmembrane region" description="Helical" evidence="1">
    <location>
        <begin position="332"/>
        <end position="351"/>
    </location>
</feature>
<feature type="transmembrane region" description="Helical" evidence="1">
    <location>
        <begin position="140"/>
        <end position="157"/>
    </location>
</feature>
<proteinExistence type="predicted"/>
<feature type="transmembrane region" description="Helical" evidence="1">
    <location>
        <begin position="363"/>
        <end position="381"/>
    </location>
</feature>
<evidence type="ECO:0000313" key="2">
    <source>
        <dbReference type="EMBL" id="GGJ20584.1"/>
    </source>
</evidence>
<evidence type="ECO:0000256" key="1">
    <source>
        <dbReference type="SAM" id="Phobius"/>
    </source>
</evidence>
<comment type="caution">
    <text evidence="2">The sequence shown here is derived from an EMBL/GenBank/DDBJ whole genome shotgun (WGS) entry which is preliminary data.</text>
</comment>
<keyword evidence="1" id="KW-1133">Transmembrane helix</keyword>
<organism evidence="2 3">
    <name type="scientific">Neoroseomonas lacus</name>
    <dbReference type="NCBI Taxonomy" id="287609"/>
    <lineage>
        <taxon>Bacteria</taxon>
        <taxon>Pseudomonadati</taxon>
        <taxon>Pseudomonadota</taxon>
        <taxon>Alphaproteobacteria</taxon>
        <taxon>Acetobacterales</taxon>
        <taxon>Acetobacteraceae</taxon>
        <taxon>Neoroseomonas</taxon>
    </lineage>
</organism>
<dbReference type="RefSeq" id="WP_188967933.1">
    <property type="nucleotide sequence ID" value="NZ_BMKW01000007.1"/>
</dbReference>
<sequence length="471" mass="52052">MKMSSAALAAVRSLPLLLCLYIVGLCASIGRPIWIDEFTHFAFAAEPTSRAAWDMFVATADYNQHGQTGIYIMLNYWTLSYLGIDATLLRLPSILSGLFLMASAVMLFRVLGFSILWQTIVVAALAGQHLLMYFVGEARAYIPIPAAAVGLLVYYVARPHYPRSHILLAYGTFAAVFGAVMHPYFAVYWPAVCLVGYVHHRAATGKRFSLSSLFAFANPILVVVGAGLYVLLGVMTWLREQPPFELDPFEWLHRYGPLANFTDYSHAQFLSGHYVIAAGLTGVAVLGLLLLPADKRKDFRAFWAPVLLIVMSLALSLLISLCSYLAQYWVLPRQWVGSVALVAIGVIWLWAEAARIWARHAPWLGLVVCAMAALIVSRQSLGLQRDKLPQLIAYLSEPASPRDAVTCLPPNHLDVSDMPNEARNDAFVALANRNIVCGGQIWPVFREYYSGPPAPQTEQQASTEQTDFQAQ</sequence>
<feature type="transmembrane region" description="Helical" evidence="1">
    <location>
        <begin position="210"/>
        <end position="238"/>
    </location>
</feature>
<feature type="transmembrane region" description="Helical" evidence="1">
    <location>
        <begin position="115"/>
        <end position="135"/>
    </location>
</feature>
<name>A0A917KNZ0_9PROT</name>
<keyword evidence="3" id="KW-1185">Reference proteome</keyword>
<dbReference type="EMBL" id="BMKW01000007">
    <property type="protein sequence ID" value="GGJ20584.1"/>
    <property type="molecule type" value="Genomic_DNA"/>
</dbReference>
<feature type="transmembrane region" description="Helical" evidence="1">
    <location>
        <begin position="169"/>
        <end position="198"/>
    </location>
</feature>
<gene>
    <name evidence="2" type="ORF">GCM10011320_29830</name>
</gene>
<feature type="transmembrane region" description="Helical" evidence="1">
    <location>
        <begin position="271"/>
        <end position="291"/>
    </location>
</feature>
<keyword evidence="1" id="KW-0472">Membrane</keyword>
<evidence type="ECO:0000313" key="3">
    <source>
        <dbReference type="Proteomes" id="UP000661507"/>
    </source>
</evidence>
<reference evidence="2" key="2">
    <citation type="submission" date="2020-09" db="EMBL/GenBank/DDBJ databases">
        <authorList>
            <person name="Sun Q."/>
            <person name="Zhou Y."/>
        </authorList>
    </citation>
    <scope>NUCLEOTIDE SEQUENCE</scope>
    <source>
        <strain evidence="2">CGMCC 1.3617</strain>
    </source>
</reference>
<keyword evidence="1" id="KW-0812">Transmembrane</keyword>
<feature type="transmembrane region" description="Helical" evidence="1">
    <location>
        <begin position="303"/>
        <end position="326"/>
    </location>
</feature>
<dbReference type="Proteomes" id="UP000661507">
    <property type="component" value="Unassembled WGS sequence"/>
</dbReference>
<dbReference type="AlphaFoldDB" id="A0A917KNZ0"/>
<protein>
    <submittedName>
        <fullName evidence="2">Uncharacterized protein</fullName>
    </submittedName>
</protein>